<dbReference type="Gene3D" id="1.10.510.40">
    <property type="match status" value="1"/>
</dbReference>
<comment type="similarity">
    <text evidence="2">Belongs to the IucA/IucC family.</text>
</comment>
<evidence type="ECO:0000259" key="3">
    <source>
        <dbReference type="Pfam" id="PF04183"/>
    </source>
</evidence>
<gene>
    <name evidence="5" type="ORF">SAMN04487936_10797</name>
</gene>
<keyword evidence="6" id="KW-1185">Reference proteome</keyword>
<dbReference type="InterPro" id="IPR022770">
    <property type="entry name" value="IucA/IucC-like_C"/>
</dbReference>
<evidence type="ECO:0000256" key="2">
    <source>
        <dbReference type="ARBA" id="ARBA00007832"/>
    </source>
</evidence>
<name>A0A1I3WQG5_HALDA</name>
<evidence type="ECO:0000259" key="4">
    <source>
        <dbReference type="Pfam" id="PF06276"/>
    </source>
</evidence>
<feature type="domain" description="Aerobactin siderophore biosynthesis IucA/IucC N-terminal" evidence="3">
    <location>
        <begin position="158"/>
        <end position="408"/>
    </location>
</feature>
<dbReference type="Gene3D" id="6.10.250.3370">
    <property type="match status" value="1"/>
</dbReference>
<dbReference type="InterPro" id="IPR007310">
    <property type="entry name" value="Aerobactin_biosyn_IucA/IucC_N"/>
</dbReference>
<evidence type="ECO:0000313" key="6">
    <source>
        <dbReference type="Proteomes" id="UP000183557"/>
    </source>
</evidence>
<dbReference type="GO" id="GO:0016881">
    <property type="term" value="F:acid-amino acid ligase activity"/>
    <property type="evidence" value="ECO:0007669"/>
    <property type="project" value="UniProtKB-ARBA"/>
</dbReference>
<reference evidence="6" key="1">
    <citation type="submission" date="2016-10" db="EMBL/GenBank/DDBJ databases">
        <authorList>
            <person name="Varghese N."/>
            <person name="Submissions S."/>
        </authorList>
    </citation>
    <scope>NUCLEOTIDE SEQUENCE [LARGE SCALE GENOMIC DNA]</scope>
    <source>
        <strain evidence="6">CGMCC 1.3704</strain>
    </source>
</reference>
<sequence>MRSNYIKHKEEAIVLLFQEDIPNALNEGNWKKANQQLMAKMFAEYMYEDMISPEVISGDGKKRTYELAVSRDKSYRYHADTRFFDSFDVQVKGMKKIERGIEEDAVSAVELLTDLQEIIGISAETIGHLIKEMNATLIADVHLMEKKDRTSSDLLSIDYAELEGYMKGHPWITYNKGRIGFSYGEYLRFAPEHQQEVQLSWIAVHKELASFQSVQNLSYEELLEQELSTQERERFASVIETYGYLPEDYYFIPVHEWQWNNQLIQNFPDELAKRKIIALGDGDDPYLPQQSIRTFVNRRSKEKHHVKLPMSILNTLVYRGLPSERTVIAPKVTEWIKSIYEQDDFLKKENRVILPGENASINVNHPHYSSVKDAPYQYLEMLGAIWRESIYTYLDEGEKAITLAALLHEDHHGKPFIQSLIESSDLDTEEWMEKFYKVVMDPLLHYLYQYGTVFSPHGQNTILVLKDHKPYRLAIKDFVDDVNVTDQPFPELSDLTEEMKAVLRTEPPEGLTQFIFTGLFICHLRYLSHILEKQQLMTEEVFWQLLADSIHRYQARFPELKDRFELFDFFKPEMTKLCLNRNRMVDYGYADGEDRPHASEFGKVTNALALFKEQTIG</sequence>
<dbReference type="GO" id="GO:0019290">
    <property type="term" value="P:siderophore biosynthetic process"/>
    <property type="evidence" value="ECO:0007669"/>
    <property type="project" value="InterPro"/>
</dbReference>
<protein>
    <submittedName>
        <fullName evidence="5">Siderophore synthetase component</fullName>
    </submittedName>
</protein>
<evidence type="ECO:0000256" key="1">
    <source>
        <dbReference type="ARBA" id="ARBA00004924"/>
    </source>
</evidence>
<dbReference type="PANTHER" id="PTHR34384">
    <property type="entry name" value="L-2,3-DIAMINOPROPANOATE--CITRATE LIGASE"/>
    <property type="match status" value="1"/>
</dbReference>
<dbReference type="Pfam" id="PF06276">
    <property type="entry name" value="FhuF"/>
    <property type="match status" value="1"/>
</dbReference>
<organism evidence="5 6">
    <name type="scientific">Halobacillus dabanensis</name>
    <dbReference type="NCBI Taxonomy" id="240302"/>
    <lineage>
        <taxon>Bacteria</taxon>
        <taxon>Bacillati</taxon>
        <taxon>Bacillota</taxon>
        <taxon>Bacilli</taxon>
        <taxon>Bacillales</taxon>
        <taxon>Bacillaceae</taxon>
        <taxon>Halobacillus</taxon>
    </lineage>
</organism>
<evidence type="ECO:0000313" key="5">
    <source>
        <dbReference type="EMBL" id="SFK09914.1"/>
    </source>
</evidence>
<dbReference type="AlphaFoldDB" id="A0A1I3WQG5"/>
<dbReference type="PANTHER" id="PTHR34384:SF6">
    <property type="entry name" value="STAPHYLOFERRIN B SYNTHASE"/>
    <property type="match status" value="1"/>
</dbReference>
<dbReference type="InterPro" id="IPR037455">
    <property type="entry name" value="LucA/IucC-like"/>
</dbReference>
<accession>A0A1I3WQG5</accession>
<proteinExistence type="inferred from homology"/>
<dbReference type="STRING" id="240302.BN982_02522"/>
<dbReference type="Pfam" id="PF04183">
    <property type="entry name" value="IucA_IucC"/>
    <property type="match status" value="1"/>
</dbReference>
<dbReference type="Gene3D" id="3.30.310.280">
    <property type="match status" value="1"/>
</dbReference>
<comment type="pathway">
    <text evidence="1">Siderophore biosynthesis.</text>
</comment>
<dbReference type="Proteomes" id="UP000183557">
    <property type="component" value="Unassembled WGS sequence"/>
</dbReference>
<feature type="domain" description="Aerobactin siderophore biosynthesis IucA/IucC-like C-terminal" evidence="4">
    <location>
        <begin position="429"/>
        <end position="591"/>
    </location>
</feature>
<dbReference type="EMBL" id="FOSB01000007">
    <property type="protein sequence ID" value="SFK09914.1"/>
    <property type="molecule type" value="Genomic_DNA"/>
</dbReference>